<evidence type="ECO:0000256" key="1">
    <source>
        <dbReference type="SAM" id="Coils"/>
    </source>
</evidence>
<protein>
    <submittedName>
        <fullName evidence="3">Uncharacterized protein</fullName>
    </submittedName>
</protein>
<accession>A0A812T1H3</accession>
<dbReference type="AlphaFoldDB" id="A0A812T1H3"/>
<gene>
    <name evidence="3" type="ORF">SPIL2461_LOCUS13332</name>
</gene>
<feature type="region of interest" description="Disordered" evidence="2">
    <location>
        <begin position="401"/>
        <end position="468"/>
    </location>
</feature>
<reference evidence="3" key="1">
    <citation type="submission" date="2021-02" db="EMBL/GenBank/DDBJ databases">
        <authorList>
            <person name="Dougan E. K."/>
            <person name="Rhodes N."/>
            <person name="Thang M."/>
            <person name="Chan C."/>
        </authorList>
    </citation>
    <scope>NUCLEOTIDE SEQUENCE</scope>
</reference>
<feature type="compositionally biased region" description="Basic and acidic residues" evidence="2">
    <location>
        <begin position="422"/>
        <end position="439"/>
    </location>
</feature>
<feature type="compositionally biased region" description="Pro residues" evidence="2">
    <location>
        <begin position="155"/>
        <end position="164"/>
    </location>
</feature>
<evidence type="ECO:0000256" key="2">
    <source>
        <dbReference type="SAM" id="MobiDB-lite"/>
    </source>
</evidence>
<feature type="region of interest" description="Disordered" evidence="2">
    <location>
        <begin position="148"/>
        <end position="207"/>
    </location>
</feature>
<proteinExistence type="predicted"/>
<sequence length="534" mass="60459">MGRNAQSTTKPPWYGAYSRQLRSSHRQTLLEDTARCMQHLQILQAWQDQLRTLLGQAMGAVQQRCRENSLDQIESDIQTLASVGHWAKQERQRQLEGLSLLWKLLYGDWKPEKVQMPFLVAPEIRVAKHVMEMLQQLARQMLEISANTFKTKQGPRPPSTPPPAHLLRKRMYPDDKSEAVEDPWPNEQSPTQGFPEQAAEQPAESGEAEAAEAAQAAELQSELPAEPGAPDFERQQQEFEHQKHQLQQELAVILQRREALGQRVCGMELLQELEQANAKEPGGRQCQELQEQLQHELHMSQQQQLCQQMLQQLELEMELQRQEVSAALGFAGEQRAAERASSEAVPKRDDELRAEFHHCSQQFLEQVAHLQLLSNEPGELHNVDLDEQRQMLWTYLQAELNNPQSESSKRPDGKGRGLGKGGKSERLNVFRSLGRREPQEQAAAVLRPPLAPPPPPPPLRGGEEAAAEPCDRSRCTDALARALFSFAFFGPANLAMRLLTTSRASPKRPARMEWKAGPFQEPRLSMTQEGVCSW</sequence>
<dbReference type="OrthoDB" id="434302at2759"/>
<organism evidence="3 4">
    <name type="scientific">Symbiodinium pilosum</name>
    <name type="common">Dinoflagellate</name>
    <dbReference type="NCBI Taxonomy" id="2952"/>
    <lineage>
        <taxon>Eukaryota</taxon>
        <taxon>Sar</taxon>
        <taxon>Alveolata</taxon>
        <taxon>Dinophyceae</taxon>
        <taxon>Suessiales</taxon>
        <taxon>Symbiodiniaceae</taxon>
        <taxon>Symbiodinium</taxon>
    </lineage>
</organism>
<keyword evidence="4" id="KW-1185">Reference proteome</keyword>
<keyword evidence="1" id="KW-0175">Coiled coil</keyword>
<evidence type="ECO:0000313" key="4">
    <source>
        <dbReference type="Proteomes" id="UP000649617"/>
    </source>
</evidence>
<name>A0A812T1H3_SYMPI</name>
<comment type="caution">
    <text evidence="3">The sequence shown here is derived from an EMBL/GenBank/DDBJ whole genome shotgun (WGS) entry which is preliminary data.</text>
</comment>
<feature type="compositionally biased region" description="Pro residues" evidence="2">
    <location>
        <begin position="449"/>
        <end position="459"/>
    </location>
</feature>
<feature type="coiled-coil region" evidence="1">
    <location>
        <begin position="229"/>
        <end position="263"/>
    </location>
</feature>
<dbReference type="Proteomes" id="UP000649617">
    <property type="component" value="Unassembled WGS sequence"/>
</dbReference>
<evidence type="ECO:0000313" key="3">
    <source>
        <dbReference type="EMBL" id="CAE7511815.1"/>
    </source>
</evidence>
<dbReference type="EMBL" id="CAJNIZ010028890">
    <property type="protein sequence ID" value="CAE7511815.1"/>
    <property type="molecule type" value="Genomic_DNA"/>
</dbReference>
<feature type="compositionally biased region" description="Low complexity" evidence="2">
    <location>
        <begin position="195"/>
        <end position="205"/>
    </location>
</feature>